<dbReference type="OrthoDB" id="10023911at2759"/>
<name>A0A1S3JGR9_LINAN</name>
<dbReference type="RefSeq" id="XP_013409592.1">
    <property type="nucleotide sequence ID" value="XM_013554138.1"/>
</dbReference>
<evidence type="ECO:0000313" key="2">
    <source>
        <dbReference type="Proteomes" id="UP000085678"/>
    </source>
</evidence>
<feature type="region of interest" description="Disordered" evidence="1">
    <location>
        <begin position="1"/>
        <end position="35"/>
    </location>
</feature>
<evidence type="ECO:0000313" key="3">
    <source>
        <dbReference type="RefSeq" id="XP_013409592.1"/>
    </source>
</evidence>
<dbReference type="KEGG" id="lak:106173136"/>
<organism evidence="2 3">
    <name type="scientific">Lingula anatina</name>
    <name type="common">Brachiopod</name>
    <name type="synonym">Lingula unguis</name>
    <dbReference type="NCBI Taxonomy" id="7574"/>
    <lineage>
        <taxon>Eukaryota</taxon>
        <taxon>Metazoa</taxon>
        <taxon>Spiralia</taxon>
        <taxon>Lophotrochozoa</taxon>
        <taxon>Brachiopoda</taxon>
        <taxon>Linguliformea</taxon>
        <taxon>Lingulata</taxon>
        <taxon>Lingulida</taxon>
        <taxon>Linguloidea</taxon>
        <taxon>Lingulidae</taxon>
        <taxon>Lingula</taxon>
    </lineage>
</organism>
<keyword evidence="2" id="KW-1185">Reference proteome</keyword>
<dbReference type="GeneID" id="106173136"/>
<dbReference type="AlphaFoldDB" id="A0A1S3JGR9"/>
<dbReference type="InParanoid" id="A0A1S3JGR9"/>
<accession>A0A1S3JGR9</accession>
<protein>
    <submittedName>
        <fullName evidence="3">Uncharacterized protein LOC106173136</fullName>
    </submittedName>
</protein>
<sequence length="190" mass="20888">MGSSLTTEEENPVETDSGDESSEETQDTPDTGEKTVNMAEFKTGNIVQLVSKSSSKTLEIVRGADGQLMLDGMGPEGAQFQHANWTVVKEDKDVIRLHNCNNYIVIVDGKTMIVNYPPGAQLGCESKLIVRKHGDYYTFGSMEESDHHLGIKPEGALKAASNTREGPHAQFTVKVLYSPYAPDEYYPTKQ</sequence>
<evidence type="ECO:0000256" key="1">
    <source>
        <dbReference type="SAM" id="MobiDB-lite"/>
    </source>
</evidence>
<dbReference type="OMA" id="QHTHAPV"/>
<proteinExistence type="predicted"/>
<feature type="compositionally biased region" description="Acidic residues" evidence="1">
    <location>
        <begin position="7"/>
        <end position="27"/>
    </location>
</feature>
<reference evidence="3" key="1">
    <citation type="submission" date="2025-08" db="UniProtKB">
        <authorList>
            <consortium name="RefSeq"/>
        </authorList>
    </citation>
    <scope>IDENTIFICATION</scope>
    <source>
        <tissue evidence="3">Gonads</tissue>
    </source>
</reference>
<dbReference type="Proteomes" id="UP000085678">
    <property type="component" value="Unplaced"/>
</dbReference>
<gene>
    <name evidence="3" type="primary">LOC106173136</name>
</gene>